<feature type="compositionally biased region" description="Polar residues" evidence="6">
    <location>
        <begin position="626"/>
        <end position="650"/>
    </location>
</feature>
<keyword evidence="5" id="KW-0539">Nucleus</keyword>
<evidence type="ECO:0000256" key="4">
    <source>
        <dbReference type="ARBA" id="ARBA00023163"/>
    </source>
</evidence>
<dbReference type="GO" id="GO:0010468">
    <property type="term" value="P:regulation of gene expression"/>
    <property type="evidence" value="ECO:0007669"/>
    <property type="project" value="UniProtKB-ARBA"/>
</dbReference>
<dbReference type="GO" id="GO:0005654">
    <property type="term" value="C:nucleoplasm"/>
    <property type="evidence" value="ECO:0007669"/>
    <property type="project" value="UniProtKB-ARBA"/>
</dbReference>
<feature type="compositionally biased region" description="Polar residues" evidence="6">
    <location>
        <begin position="112"/>
        <end position="121"/>
    </location>
</feature>
<dbReference type="SMART" id="SM01401">
    <property type="entry name" value="Sds3"/>
    <property type="match status" value="1"/>
</dbReference>
<feature type="compositionally biased region" description="Acidic residues" evidence="6">
    <location>
        <begin position="42"/>
        <end position="55"/>
    </location>
</feature>
<evidence type="ECO:0000313" key="8">
    <source>
        <dbReference type="Proteomes" id="UP000531561"/>
    </source>
</evidence>
<feature type="compositionally biased region" description="Basic and acidic residues" evidence="6">
    <location>
        <begin position="95"/>
        <end position="104"/>
    </location>
</feature>
<name>A0A8H6AYY2_9HELO</name>
<comment type="subcellular location">
    <subcellularLocation>
        <location evidence="1">Nucleus</location>
    </subcellularLocation>
</comment>
<proteinExistence type="predicted"/>
<feature type="region of interest" description="Disordered" evidence="6">
    <location>
        <begin position="566"/>
        <end position="735"/>
    </location>
</feature>
<evidence type="ECO:0000256" key="1">
    <source>
        <dbReference type="ARBA" id="ARBA00004123"/>
    </source>
</evidence>
<dbReference type="OrthoDB" id="20886at2759"/>
<comment type="caution">
    <text evidence="7">The sequence shown here is derived from an EMBL/GenBank/DDBJ whole genome shotgun (WGS) entry which is preliminary data.</text>
</comment>
<dbReference type="RefSeq" id="XP_037195124.1">
    <property type="nucleotide sequence ID" value="XM_037332996.1"/>
</dbReference>
<evidence type="ECO:0000256" key="3">
    <source>
        <dbReference type="ARBA" id="ARBA00023015"/>
    </source>
</evidence>
<keyword evidence="8" id="KW-1185">Reference proteome</keyword>
<feature type="compositionally biased region" description="Acidic residues" evidence="6">
    <location>
        <begin position="235"/>
        <end position="247"/>
    </location>
</feature>
<feature type="compositionally biased region" description="Acidic residues" evidence="6">
    <location>
        <begin position="63"/>
        <end position="94"/>
    </location>
</feature>
<evidence type="ECO:0000256" key="2">
    <source>
        <dbReference type="ARBA" id="ARBA00022491"/>
    </source>
</evidence>
<organism evidence="7 8">
    <name type="scientific">Botrytis fragariae</name>
    <dbReference type="NCBI Taxonomy" id="1964551"/>
    <lineage>
        <taxon>Eukaryota</taxon>
        <taxon>Fungi</taxon>
        <taxon>Dikarya</taxon>
        <taxon>Ascomycota</taxon>
        <taxon>Pezizomycotina</taxon>
        <taxon>Leotiomycetes</taxon>
        <taxon>Helotiales</taxon>
        <taxon>Sclerotiniaceae</taxon>
        <taxon>Botrytis</taxon>
    </lineage>
</organism>
<feature type="compositionally biased region" description="Acidic residues" evidence="6">
    <location>
        <begin position="139"/>
        <end position="154"/>
    </location>
</feature>
<feature type="compositionally biased region" description="Polar residues" evidence="6">
    <location>
        <begin position="660"/>
        <end position="687"/>
    </location>
</feature>
<dbReference type="InterPro" id="IPR013907">
    <property type="entry name" value="Sds3"/>
</dbReference>
<feature type="compositionally biased region" description="Acidic residues" evidence="6">
    <location>
        <begin position="332"/>
        <end position="341"/>
    </location>
</feature>
<evidence type="ECO:0000256" key="6">
    <source>
        <dbReference type="SAM" id="MobiDB-lite"/>
    </source>
</evidence>
<feature type="compositionally biased region" description="Basic residues" evidence="6">
    <location>
        <begin position="291"/>
        <end position="300"/>
    </location>
</feature>
<evidence type="ECO:0000256" key="5">
    <source>
        <dbReference type="ARBA" id="ARBA00023242"/>
    </source>
</evidence>
<gene>
    <name evidence="7" type="ORF">Bfra_002580</name>
</gene>
<feature type="compositionally biased region" description="Polar residues" evidence="6">
    <location>
        <begin position="710"/>
        <end position="720"/>
    </location>
</feature>
<dbReference type="EMBL" id="JABFCT010000004">
    <property type="protein sequence ID" value="KAF5876178.1"/>
    <property type="molecule type" value="Genomic_DNA"/>
</dbReference>
<protein>
    <submittedName>
        <fullName evidence="7">Putative transcriptional regulatory protein dep1 protein</fullName>
    </submittedName>
</protein>
<evidence type="ECO:0000313" key="7">
    <source>
        <dbReference type="EMBL" id="KAF5876178.1"/>
    </source>
</evidence>
<dbReference type="Pfam" id="PF08598">
    <property type="entry name" value="Sds3"/>
    <property type="match status" value="1"/>
</dbReference>
<feature type="compositionally biased region" description="Basic and acidic residues" evidence="6">
    <location>
        <begin position="162"/>
        <end position="175"/>
    </location>
</feature>
<dbReference type="PANTHER" id="PTHR21964">
    <property type="entry name" value="BREAST CANCER METASTASIS-SUPPRESSOR 1"/>
    <property type="match status" value="1"/>
</dbReference>
<feature type="compositionally biased region" description="Polar residues" evidence="6">
    <location>
        <begin position="580"/>
        <end position="618"/>
    </location>
</feature>
<dbReference type="GeneID" id="59256688"/>
<sequence>MLRFATITIRVSQQFCNNSFTLKMSGEIDVEPAVDPTIPDEASVDDELSDLDVEEDRSSSLSDIEDKDAEQDHDDDAEASDDLSNPSEDDDSEAETERLEESPHKLRVQKNVVLNSRNGADSNERSPSKLHNQIMADAREDDEDDADQLSDDDIAVSNDSPKSSHHDDGELDRKLGTARTSLEDSAGEGKRALSTSEIDSRKRKRSIMGSGGLEDDFDEPLPKRTGSIINQGDDFAIDDELPVEEDASNTISGNISGEEGDGPQAQALADVTETMLPDDEATETVGIPASPKRRGRKKKKAVENGINIEDESDSLHNGIITNGEDETRNGEEEQVDNEEDDEADLVLKTEEELEKKISAFDQLGGIEKDFAVFRDRLYDARLEQISREEAMLRQDHPTHPDLLEQMKPVEARRDERIRVAEKLREYELQTLKTYAVARRSQILIQYRQEAREIRETKMEQLGKQWYEIQHDRRNYSTGVPEYTLNYPTRRSQQVQNQVAYSNEVSILSGIAKHVGFPAAPSMSQATPAELEDDFEKMGVTNAMGGTRNVHQPANFSLQEFAALRTARSTSRHRPAEEQFIEQTPWANPQHPSNSHLIQRQTSAQHTPRTTSPLSQVQVQPRRHSHQQGGPISGTFSNMSTSALQHTNGYMTSGGRVSPHNPFSNTSHSHTIVPSPLGSRQPSLSPKQTRPPHPLLSISNEQHNHQAPPVASNQIHQTSRAGLQDVVQEMTRISPP</sequence>
<keyword evidence="2" id="KW-0678">Repressor</keyword>
<accession>A0A8H6AYY2</accession>
<keyword evidence="3" id="KW-0805">Transcription regulation</keyword>
<keyword evidence="4" id="KW-0804">Transcription</keyword>
<dbReference type="Proteomes" id="UP000531561">
    <property type="component" value="Unassembled WGS sequence"/>
</dbReference>
<dbReference type="AlphaFoldDB" id="A0A8H6AYY2"/>
<reference evidence="7 8" key="1">
    <citation type="journal article" date="2020" name="Phytopathology">
        <title>A high-quality genome resource of Botrytis fragariae, a new and rapidly spreading fungal pathogen causing strawberry gray mold in the U.S.A.</title>
        <authorList>
            <person name="Wu Y."/>
            <person name="Saski C.A."/>
            <person name="Schnabel G."/>
            <person name="Xiao S."/>
            <person name="Hu M."/>
        </authorList>
    </citation>
    <scope>NUCLEOTIDE SEQUENCE [LARGE SCALE GENOMIC DNA]</scope>
    <source>
        <strain evidence="7 8">BVB16</strain>
    </source>
</reference>
<feature type="region of interest" description="Disordered" evidence="6">
    <location>
        <begin position="31"/>
        <end position="341"/>
    </location>
</feature>